<dbReference type="GO" id="GO:0050660">
    <property type="term" value="F:flavin adenine dinucleotide binding"/>
    <property type="evidence" value="ECO:0007669"/>
    <property type="project" value="InterPro"/>
</dbReference>
<dbReference type="SUPFAM" id="SSF54631">
    <property type="entry name" value="CBS-domain pair"/>
    <property type="match status" value="1"/>
</dbReference>
<dbReference type="CDD" id="cd04590">
    <property type="entry name" value="CBS_pair_CorC_HlyC_assoc"/>
    <property type="match status" value="1"/>
</dbReference>
<evidence type="ECO:0000256" key="4">
    <source>
        <dbReference type="ARBA" id="ARBA00022692"/>
    </source>
</evidence>
<dbReference type="InterPro" id="IPR002550">
    <property type="entry name" value="CNNM"/>
</dbReference>
<keyword evidence="3" id="KW-1003">Cell membrane</keyword>
<evidence type="ECO:0000313" key="14">
    <source>
        <dbReference type="EMBL" id="QHQ35200.1"/>
    </source>
</evidence>
<evidence type="ECO:0000256" key="3">
    <source>
        <dbReference type="ARBA" id="ARBA00022475"/>
    </source>
</evidence>
<evidence type="ECO:0000256" key="8">
    <source>
        <dbReference type="ARBA" id="ARBA00023136"/>
    </source>
</evidence>
<dbReference type="InterPro" id="IPR046342">
    <property type="entry name" value="CBS_dom_sf"/>
</dbReference>
<evidence type="ECO:0000259" key="12">
    <source>
        <dbReference type="PROSITE" id="PS51371"/>
    </source>
</evidence>
<dbReference type="RefSeq" id="WP_161861765.1">
    <property type="nucleotide sequence ID" value="NZ_CP046620.1"/>
</dbReference>
<dbReference type="PROSITE" id="PS51846">
    <property type="entry name" value="CNNM"/>
    <property type="match status" value="1"/>
</dbReference>
<gene>
    <name evidence="14" type="ORF">GO499_08295</name>
</gene>
<dbReference type="InterPro" id="IPR005170">
    <property type="entry name" value="Transptr-assoc_dom"/>
</dbReference>
<feature type="domain" description="CBS" evidence="12">
    <location>
        <begin position="293"/>
        <end position="353"/>
    </location>
</feature>
<dbReference type="Pfam" id="PF03471">
    <property type="entry name" value="CorC_HlyC"/>
    <property type="match status" value="1"/>
</dbReference>
<dbReference type="PANTHER" id="PTHR22777">
    <property type="entry name" value="HEMOLYSIN-RELATED"/>
    <property type="match status" value="1"/>
</dbReference>
<dbReference type="KEGG" id="amaq:GO499_08295"/>
<dbReference type="GO" id="GO:0005886">
    <property type="term" value="C:plasma membrane"/>
    <property type="evidence" value="ECO:0007669"/>
    <property type="project" value="UniProtKB-SubCell"/>
</dbReference>
<dbReference type="EMBL" id="CP046620">
    <property type="protein sequence ID" value="QHQ35200.1"/>
    <property type="molecule type" value="Genomic_DNA"/>
</dbReference>
<comment type="subcellular location">
    <subcellularLocation>
        <location evidence="1">Cell membrane</location>
        <topology evidence="1">Multi-pass membrane protein</topology>
    </subcellularLocation>
</comment>
<dbReference type="Proteomes" id="UP000464495">
    <property type="component" value="Chromosome"/>
</dbReference>
<feature type="transmembrane region" description="Helical" evidence="11">
    <location>
        <begin position="12"/>
        <end position="33"/>
    </location>
</feature>
<dbReference type="InterPro" id="IPR036318">
    <property type="entry name" value="FAD-bd_PCMH-like_sf"/>
</dbReference>
<keyword evidence="5" id="KW-0677">Repeat</keyword>
<evidence type="ECO:0000256" key="6">
    <source>
        <dbReference type="ARBA" id="ARBA00022989"/>
    </source>
</evidence>
<evidence type="ECO:0000259" key="13">
    <source>
        <dbReference type="PROSITE" id="PS51846"/>
    </source>
</evidence>
<dbReference type="Gene3D" id="3.30.465.10">
    <property type="match status" value="1"/>
</dbReference>
<evidence type="ECO:0000256" key="11">
    <source>
        <dbReference type="SAM" id="Phobius"/>
    </source>
</evidence>
<name>A0A6P1T012_9RHOB</name>
<evidence type="ECO:0000256" key="10">
    <source>
        <dbReference type="PROSITE-ProRule" id="PRU01193"/>
    </source>
</evidence>
<sequence>MESEIASQFWDSALWLTIVAVLGLLCLSAFFSGSETALTAASRGKLHGLADKGTRGAQRALKLTEDNERLIGAILLGNNLVNILATSLATSMLTVIVGDSGVALATLVMTALVLIFAEVMPKTYAITNPEAAATRVAPVIAIVVRVLAPVVNTVRWIVRLILRLFGVETDPAANLLAAQEEIAGAIALHHSEGSVEKDDRDRLLGALDLKHREVEEIMLHRQNIEMIDADWPTQEILSHCLKSPYTRLPVFKEEPENIVGVIHAKDLLRAIDALTRGTKDGLASLENFQILDVAMEPYFVPDTTTLDDQMREFLRRKTHFALVVDEYGALQGLITLEDILEEIVGEISDEHDEEESEIRMAADGSVTVDGSTTIRDLNRACDWNLPDEEANTVAGLVIHETQTIPTRGQVFTFHGVRFEVMARERNQLTRLRLRRIGARVSAL</sequence>
<keyword evidence="4 10" id="KW-0812">Transmembrane</keyword>
<dbReference type="SMART" id="SM01091">
    <property type="entry name" value="CorC_HlyC"/>
    <property type="match status" value="1"/>
</dbReference>
<proteinExistence type="inferred from homology"/>
<evidence type="ECO:0000256" key="1">
    <source>
        <dbReference type="ARBA" id="ARBA00004651"/>
    </source>
</evidence>
<dbReference type="InterPro" id="IPR016169">
    <property type="entry name" value="FAD-bd_PCMH_sub2"/>
</dbReference>
<feature type="transmembrane region" description="Helical" evidence="11">
    <location>
        <begin position="102"/>
        <end position="120"/>
    </location>
</feature>
<dbReference type="PROSITE" id="PS51371">
    <property type="entry name" value="CBS"/>
    <property type="match status" value="2"/>
</dbReference>
<feature type="domain" description="CBS" evidence="12">
    <location>
        <begin position="218"/>
        <end position="281"/>
    </location>
</feature>
<dbReference type="SUPFAM" id="SSF56176">
    <property type="entry name" value="FAD-binding/transporter-associated domain-like"/>
    <property type="match status" value="1"/>
</dbReference>
<dbReference type="PANTHER" id="PTHR22777:SF32">
    <property type="entry name" value="UPF0053 INNER MEMBRANE PROTEIN YFJD"/>
    <property type="match status" value="1"/>
</dbReference>
<evidence type="ECO:0000256" key="5">
    <source>
        <dbReference type="ARBA" id="ARBA00022737"/>
    </source>
</evidence>
<feature type="transmembrane region" description="Helical" evidence="11">
    <location>
        <begin position="132"/>
        <end position="151"/>
    </location>
</feature>
<accession>A0A6P1T012</accession>
<dbReference type="Pfam" id="PF00571">
    <property type="entry name" value="CBS"/>
    <property type="match status" value="2"/>
</dbReference>
<dbReference type="Pfam" id="PF01595">
    <property type="entry name" value="CNNM"/>
    <property type="match status" value="1"/>
</dbReference>
<keyword evidence="8 10" id="KW-0472">Membrane</keyword>
<dbReference type="Gene3D" id="3.10.580.10">
    <property type="entry name" value="CBS-domain"/>
    <property type="match status" value="1"/>
</dbReference>
<dbReference type="InterPro" id="IPR044751">
    <property type="entry name" value="Ion_transp-like_CBS"/>
</dbReference>
<keyword evidence="7 9" id="KW-0129">CBS domain</keyword>
<evidence type="ECO:0000256" key="7">
    <source>
        <dbReference type="ARBA" id="ARBA00023122"/>
    </source>
</evidence>
<keyword evidence="6 10" id="KW-1133">Transmembrane helix</keyword>
<reference evidence="14 15" key="1">
    <citation type="submission" date="2019-12" db="EMBL/GenBank/DDBJ databases">
        <title>Complete genome sequence of Algicella marina strain 9Alg 56(T) isolated from the red alga Tichocarpus crinitus.</title>
        <authorList>
            <person name="Kim S.-G."/>
            <person name="Nedashkovskaya O.I."/>
        </authorList>
    </citation>
    <scope>NUCLEOTIDE SEQUENCE [LARGE SCALE GENOMIC DNA]</scope>
    <source>
        <strain evidence="14 15">9Alg 56</strain>
    </source>
</reference>
<dbReference type="AlphaFoldDB" id="A0A6P1T012"/>
<keyword evidence="15" id="KW-1185">Reference proteome</keyword>
<dbReference type="FunFam" id="3.10.580.10:FF:000002">
    <property type="entry name" value="Magnesium/cobalt efflux protein CorC"/>
    <property type="match status" value="1"/>
</dbReference>
<feature type="domain" description="CNNM transmembrane" evidence="13">
    <location>
        <begin position="10"/>
        <end position="199"/>
    </location>
</feature>
<evidence type="ECO:0000313" key="15">
    <source>
        <dbReference type="Proteomes" id="UP000464495"/>
    </source>
</evidence>
<comment type="similarity">
    <text evidence="2">Belongs to the UPF0053 family. Hemolysin C subfamily.</text>
</comment>
<organism evidence="14 15">
    <name type="scientific">Algicella marina</name>
    <dbReference type="NCBI Taxonomy" id="2683284"/>
    <lineage>
        <taxon>Bacteria</taxon>
        <taxon>Pseudomonadati</taxon>
        <taxon>Pseudomonadota</taxon>
        <taxon>Alphaproteobacteria</taxon>
        <taxon>Rhodobacterales</taxon>
        <taxon>Paracoccaceae</taxon>
        <taxon>Algicella</taxon>
    </lineage>
</organism>
<evidence type="ECO:0000256" key="9">
    <source>
        <dbReference type="PROSITE-ProRule" id="PRU00703"/>
    </source>
</evidence>
<dbReference type="SMART" id="SM00116">
    <property type="entry name" value="CBS"/>
    <property type="match status" value="2"/>
</dbReference>
<protein>
    <submittedName>
        <fullName evidence="14">DUF21 domain-containing protein</fullName>
    </submittedName>
</protein>
<evidence type="ECO:0000256" key="2">
    <source>
        <dbReference type="ARBA" id="ARBA00006446"/>
    </source>
</evidence>
<dbReference type="InterPro" id="IPR000644">
    <property type="entry name" value="CBS_dom"/>
</dbReference>